<dbReference type="GO" id="GO:0004198">
    <property type="term" value="F:calcium-dependent cysteine-type endopeptidase activity"/>
    <property type="evidence" value="ECO:0007669"/>
    <property type="project" value="InterPro"/>
</dbReference>
<dbReference type="STRING" id="1202772.A0A1V9YE97"/>
<gene>
    <name evidence="9" type="ORF">ACHHYP_13942</name>
</gene>
<dbReference type="GO" id="GO:0005509">
    <property type="term" value="F:calcium ion binding"/>
    <property type="evidence" value="ECO:0007669"/>
    <property type="project" value="InterPro"/>
</dbReference>
<evidence type="ECO:0000256" key="1">
    <source>
        <dbReference type="ARBA" id="ARBA00007623"/>
    </source>
</evidence>
<accession>A0A1V9YE97</accession>
<evidence type="ECO:0000256" key="2">
    <source>
        <dbReference type="ARBA" id="ARBA00022670"/>
    </source>
</evidence>
<evidence type="ECO:0000256" key="6">
    <source>
        <dbReference type="PROSITE-ProRule" id="PRU00239"/>
    </source>
</evidence>
<keyword evidence="4" id="KW-0788">Thiol protease</keyword>
<reference evidence="9 10" key="1">
    <citation type="journal article" date="2014" name="Genome Biol. Evol.">
        <title>The secreted proteins of Achlya hypogyna and Thraustotheca clavata identify the ancestral oomycete secretome and reveal gene acquisitions by horizontal gene transfer.</title>
        <authorList>
            <person name="Misner I."/>
            <person name="Blouin N."/>
            <person name="Leonard G."/>
            <person name="Richards T.A."/>
            <person name="Lane C.E."/>
        </authorList>
    </citation>
    <scope>NUCLEOTIDE SEQUENCE [LARGE SCALE GENOMIC DNA]</scope>
    <source>
        <strain evidence="9 10">ATCC 48635</strain>
    </source>
</reference>
<evidence type="ECO:0000259" key="8">
    <source>
        <dbReference type="PROSITE" id="PS50222"/>
    </source>
</evidence>
<comment type="similarity">
    <text evidence="1">Belongs to the peptidase C2 family.</text>
</comment>
<dbReference type="Proteomes" id="UP000243579">
    <property type="component" value="Unassembled WGS sequence"/>
</dbReference>
<dbReference type="Pfam" id="PF00648">
    <property type="entry name" value="Peptidase_C2"/>
    <property type="match status" value="1"/>
</dbReference>
<dbReference type="InterPro" id="IPR002048">
    <property type="entry name" value="EF_hand_dom"/>
</dbReference>
<keyword evidence="2" id="KW-0645">Protease</keyword>
<proteinExistence type="inferred from homology"/>
<dbReference type="SUPFAM" id="SSF47473">
    <property type="entry name" value="EF-hand"/>
    <property type="match status" value="1"/>
</dbReference>
<dbReference type="InterPro" id="IPR001300">
    <property type="entry name" value="Peptidase_C2_calpain_cat"/>
</dbReference>
<organism evidence="9 10">
    <name type="scientific">Achlya hypogyna</name>
    <name type="common">Oomycete</name>
    <name type="synonym">Protoachlya hypogyna</name>
    <dbReference type="NCBI Taxonomy" id="1202772"/>
    <lineage>
        <taxon>Eukaryota</taxon>
        <taxon>Sar</taxon>
        <taxon>Stramenopiles</taxon>
        <taxon>Oomycota</taxon>
        <taxon>Saprolegniomycetes</taxon>
        <taxon>Saprolegniales</taxon>
        <taxon>Achlyaceae</taxon>
        <taxon>Achlya</taxon>
    </lineage>
</organism>
<dbReference type="PANTHER" id="PTHR10183">
    <property type="entry name" value="CALPAIN"/>
    <property type="match status" value="1"/>
</dbReference>
<keyword evidence="10" id="KW-1185">Reference proteome</keyword>
<dbReference type="OrthoDB" id="79086at2759"/>
<keyword evidence="5" id="KW-0106">Calcium</keyword>
<dbReference type="PROSITE" id="PS50222">
    <property type="entry name" value="EF_HAND_2"/>
    <property type="match status" value="1"/>
</dbReference>
<dbReference type="EMBL" id="JNBR01001943">
    <property type="protein sequence ID" value="OQR84074.1"/>
    <property type="molecule type" value="Genomic_DNA"/>
</dbReference>
<evidence type="ECO:0000256" key="3">
    <source>
        <dbReference type="ARBA" id="ARBA00022801"/>
    </source>
</evidence>
<evidence type="ECO:0000313" key="9">
    <source>
        <dbReference type="EMBL" id="OQR84074.1"/>
    </source>
</evidence>
<dbReference type="AlphaFoldDB" id="A0A1V9YE97"/>
<dbReference type="InterPro" id="IPR011992">
    <property type="entry name" value="EF-hand-dom_pair"/>
</dbReference>
<dbReference type="InterPro" id="IPR018247">
    <property type="entry name" value="EF_Hand_1_Ca_BS"/>
</dbReference>
<dbReference type="PANTHER" id="PTHR10183:SF379">
    <property type="entry name" value="CALPAIN-5"/>
    <property type="match status" value="1"/>
</dbReference>
<comment type="caution">
    <text evidence="9">The sequence shown here is derived from an EMBL/GenBank/DDBJ whole genome shotgun (WGS) entry which is preliminary data.</text>
</comment>
<evidence type="ECO:0000259" key="7">
    <source>
        <dbReference type="PROSITE" id="PS50203"/>
    </source>
</evidence>
<dbReference type="InterPro" id="IPR038765">
    <property type="entry name" value="Papain-like_cys_pep_sf"/>
</dbReference>
<keyword evidence="3" id="KW-0378">Hydrolase</keyword>
<feature type="domain" description="Calpain catalytic" evidence="7">
    <location>
        <begin position="128"/>
        <end position="283"/>
    </location>
</feature>
<dbReference type="InterPro" id="IPR022684">
    <property type="entry name" value="Calpain_cysteine_protease"/>
</dbReference>
<protein>
    <submittedName>
        <fullName evidence="9">Uncharacterized protein</fullName>
    </submittedName>
</protein>
<name>A0A1V9YE97_ACHHY</name>
<dbReference type="PROSITE" id="PS50203">
    <property type="entry name" value="CALPAIN_CAT"/>
    <property type="match status" value="1"/>
</dbReference>
<evidence type="ECO:0000313" key="10">
    <source>
        <dbReference type="Proteomes" id="UP000243579"/>
    </source>
</evidence>
<comment type="caution">
    <text evidence="6">Lacks conserved residue(s) required for the propagation of feature annotation.</text>
</comment>
<dbReference type="PROSITE" id="PS00018">
    <property type="entry name" value="EF_HAND_1"/>
    <property type="match status" value="1"/>
</dbReference>
<dbReference type="SUPFAM" id="SSF54001">
    <property type="entry name" value="Cysteine proteinases"/>
    <property type="match status" value="1"/>
</dbReference>
<dbReference type="GO" id="GO:0006508">
    <property type="term" value="P:proteolysis"/>
    <property type="evidence" value="ECO:0007669"/>
    <property type="project" value="UniProtKB-KW"/>
</dbReference>
<sequence>MLAIRQGVVCRPVLTTTPWRLSYVIDNTTSGSYEVTLDFTGSSNLRLVTGGPSLACSMILRPFDRVRVSVCCIDESFRCGVRLRHNIADIDALDVNAAKQAEDSALAALLMSVQASAPADTSLLQGLPFVDTEFLPHDKILGEGIGDKCFTWKPLAAFYGEDAPIFGPGELAKTLSAGGPLTSPALAAALTVLGEDRALLERVILRREGKSRFGVRLYLHGEPKDLEVDGFVPCVPGGGPALARCTSDELWPLVLQKATAKLLGSYDRLRLVSVEALMAMVFGHPRCVMLQLAAGEYIIAIKQSAASATEPVQDDDAQLRRFFDAIDADMDDRVGRDDFERFMQVQLPLYEGGLALNDEAYAWLLKEFESDAKGLTFRGLSECYGAPGVVTKDYADPAFQAASQGILSVYVAGKSDAPVTLVQIE</sequence>
<feature type="domain" description="EF-hand" evidence="8">
    <location>
        <begin position="314"/>
        <end position="349"/>
    </location>
</feature>
<evidence type="ECO:0000256" key="4">
    <source>
        <dbReference type="ARBA" id="ARBA00022807"/>
    </source>
</evidence>
<evidence type="ECO:0000256" key="5">
    <source>
        <dbReference type="ARBA" id="ARBA00022837"/>
    </source>
</evidence>